<feature type="transmembrane region" description="Helical" evidence="1">
    <location>
        <begin position="310"/>
        <end position="328"/>
    </location>
</feature>
<feature type="transmembrane region" description="Helical" evidence="1">
    <location>
        <begin position="183"/>
        <end position="204"/>
    </location>
</feature>
<evidence type="ECO:0000256" key="1">
    <source>
        <dbReference type="SAM" id="Phobius"/>
    </source>
</evidence>
<evidence type="ECO:0000313" key="2">
    <source>
        <dbReference type="EMBL" id="PMD45970.1"/>
    </source>
</evidence>
<keyword evidence="1" id="KW-0472">Membrane</keyword>
<feature type="transmembrane region" description="Helical" evidence="1">
    <location>
        <begin position="143"/>
        <end position="163"/>
    </location>
</feature>
<protein>
    <submittedName>
        <fullName evidence="2">Uncharacterized protein</fullName>
    </submittedName>
</protein>
<organism evidence="2 3">
    <name type="scientific">Hyaloscypha variabilis (strain UAMH 11265 / GT02V1 / F)</name>
    <name type="common">Meliniomyces variabilis</name>
    <dbReference type="NCBI Taxonomy" id="1149755"/>
    <lineage>
        <taxon>Eukaryota</taxon>
        <taxon>Fungi</taxon>
        <taxon>Dikarya</taxon>
        <taxon>Ascomycota</taxon>
        <taxon>Pezizomycotina</taxon>
        <taxon>Leotiomycetes</taxon>
        <taxon>Helotiales</taxon>
        <taxon>Hyaloscyphaceae</taxon>
        <taxon>Hyaloscypha</taxon>
        <taxon>Hyaloscypha variabilis</taxon>
    </lineage>
</organism>
<sequence length="379" mass="41996">MGPAPPNPAHSGPVRSAVESKYPRALRATPLLLILILANFTFGTSLRLLEPQISPSGTELYLSSDLSVPFTTTYFHIPGLDNVISLFTAFFTPALGRFDVVGNLQAFALLSDMIPLLVIWMIEGERVGNRETVASRFRTAFTLLAQVLGGAYLVPLYCFIHYVESGVQRYSTVETRRVEKLDLRTIALTIGIAYVVPTMAMFNVSGLANRQWINGVFFQPFPLYAYAIQKVLQNLPNRNRDDEEKGAPEKDGELIGLVLAYMFSGALVSGVYIVYWFFISTPISEIFFSNLADPSAEHSMLYGAAKVLRYDQICMFSAGAVWTLLHFWDLKRASFVTAPWLRIVGIFAGTTLLCGPGAGMAVMWAWREGVLRIDLPPGK</sequence>
<dbReference type="EMBL" id="KZ613939">
    <property type="protein sequence ID" value="PMD45970.1"/>
    <property type="molecule type" value="Genomic_DNA"/>
</dbReference>
<dbReference type="Proteomes" id="UP000235786">
    <property type="component" value="Unassembled WGS sequence"/>
</dbReference>
<feature type="transmembrane region" description="Helical" evidence="1">
    <location>
        <begin position="340"/>
        <end position="366"/>
    </location>
</feature>
<keyword evidence="1" id="KW-0812">Transmembrane</keyword>
<feature type="transmembrane region" description="Helical" evidence="1">
    <location>
        <begin position="104"/>
        <end position="122"/>
    </location>
</feature>
<keyword evidence="3" id="KW-1185">Reference proteome</keyword>
<reference evidence="2 3" key="1">
    <citation type="submission" date="2016-04" db="EMBL/GenBank/DDBJ databases">
        <title>A degradative enzymes factory behind the ericoid mycorrhizal symbiosis.</title>
        <authorList>
            <consortium name="DOE Joint Genome Institute"/>
            <person name="Martino E."/>
            <person name="Morin E."/>
            <person name="Grelet G."/>
            <person name="Kuo A."/>
            <person name="Kohler A."/>
            <person name="Daghino S."/>
            <person name="Barry K."/>
            <person name="Choi C."/>
            <person name="Cichocki N."/>
            <person name="Clum A."/>
            <person name="Copeland A."/>
            <person name="Hainaut M."/>
            <person name="Haridas S."/>
            <person name="Labutti K."/>
            <person name="Lindquist E."/>
            <person name="Lipzen A."/>
            <person name="Khouja H.-R."/>
            <person name="Murat C."/>
            <person name="Ohm R."/>
            <person name="Olson A."/>
            <person name="Spatafora J."/>
            <person name="Veneault-Fourrey C."/>
            <person name="Henrissat B."/>
            <person name="Grigoriev I."/>
            <person name="Martin F."/>
            <person name="Perotto S."/>
        </authorList>
    </citation>
    <scope>NUCLEOTIDE SEQUENCE [LARGE SCALE GENOMIC DNA]</scope>
    <source>
        <strain evidence="2 3">F</strain>
    </source>
</reference>
<dbReference type="OrthoDB" id="10029326at2759"/>
<name>A0A2J6S5C4_HYAVF</name>
<feature type="transmembrane region" description="Helical" evidence="1">
    <location>
        <begin position="254"/>
        <end position="278"/>
    </location>
</feature>
<gene>
    <name evidence="2" type="ORF">L207DRAFT_506962</name>
</gene>
<dbReference type="AlphaFoldDB" id="A0A2J6S5C4"/>
<proteinExistence type="predicted"/>
<accession>A0A2J6S5C4</accession>
<evidence type="ECO:0000313" key="3">
    <source>
        <dbReference type="Proteomes" id="UP000235786"/>
    </source>
</evidence>
<keyword evidence="1" id="KW-1133">Transmembrane helix</keyword>